<dbReference type="EMBL" id="UINC01091108">
    <property type="protein sequence ID" value="SVC43615.1"/>
    <property type="molecule type" value="Genomic_DNA"/>
</dbReference>
<dbReference type="GO" id="GO:0051287">
    <property type="term" value="F:NAD binding"/>
    <property type="evidence" value="ECO:0007669"/>
    <property type="project" value="InterPro"/>
</dbReference>
<feature type="non-terminal residue" evidence="14">
    <location>
        <position position="1"/>
    </location>
</feature>
<dbReference type="GO" id="GO:0005829">
    <property type="term" value="C:cytosol"/>
    <property type="evidence" value="ECO:0007669"/>
    <property type="project" value="TreeGrafter"/>
</dbReference>
<dbReference type="GO" id="GO:0003862">
    <property type="term" value="F:3-isopropylmalate dehydrogenase activity"/>
    <property type="evidence" value="ECO:0007669"/>
    <property type="project" value="UniProtKB-EC"/>
</dbReference>
<evidence type="ECO:0000256" key="11">
    <source>
        <dbReference type="ARBA" id="ARBA00023211"/>
    </source>
</evidence>
<keyword evidence="7" id="KW-0479">Metal-binding</keyword>
<dbReference type="SMART" id="SM01329">
    <property type="entry name" value="Iso_dh"/>
    <property type="match status" value="1"/>
</dbReference>
<reference evidence="14" key="1">
    <citation type="submission" date="2018-05" db="EMBL/GenBank/DDBJ databases">
        <authorList>
            <person name="Lanie J.A."/>
            <person name="Ng W.-L."/>
            <person name="Kazmierczak K.M."/>
            <person name="Andrzejewski T.M."/>
            <person name="Davidsen T.M."/>
            <person name="Wayne K.J."/>
            <person name="Tettelin H."/>
            <person name="Glass J.I."/>
            <person name="Rusch D."/>
            <person name="Podicherti R."/>
            <person name="Tsui H.-C.T."/>
            <person name="Winkler M.E."/>
        </authorList>
    </citation>
    <scope>NUCLEOTIDE SEQUENCE</scope>
</reference>
<evidence type="ECO:0000256" key="8">
    <source>
        <dbReference type="ARBA" id="ARBA00022842"/>
    </source>
</evidence>
<dbReference type="InterPro" id="IPR004429">
    <property type="entry name" value="Isopropylmalate_DH"/>
</dbReference>
<evidence type="ECO:0000256" key="3">
    <source>
        <dbReference type="ARBA" id="ARBA00011738"/>
    </source>
</evidence>
<comment type="subunit">
    <text evidence="3">Homodimer.</text>
</comment>
<name>A0A382M6M3_9ZZZZ</name>
<evidence type="ECO:0000256" key="5">
    <source>
        <dbReference type="ARBA" id="ARBA00022430"/>
    </source>
</evidence>
<keyword evidence="5" id="KW-0432">Leucine biosynthesis</keyword>
<evidence type="ECO:0000256" key="2">
    <source>
        <dbReference type="ARBA" id="ARBA00001946"/>
    </source>
</evidence>
<dbReference type="EC" id="1.1.1.85" evidence="4"/>
<dbReference type="Gene3D" id="3.40.718.10">
    <property type="entry name" value="Isopropylmalate Dehydrogenase"/>
    <property type="match status" value="1"/>
</dbReference>
<dbReference type="HAMAP" id="MF_01033">
    <property type="entry name" value="LeuB_type1"/>
    <property type="match status" value="1"/>
</dbReference>
<keyword evidence="10" id="KW-0520">NAD</keyword>
<evidence type="ECO:0000313" key="14">
    <source>
        <dbReference type="EMBL" id="SVC43615.1"/>
    </source>
</evidence>
<dbReference type="GO" id="GO:0009098">
    <property type="term" value="P:L-leucine biosynthetic process"/>
    <property type="evidence" value="ECO:0007669"/>
    <property type="project" value="UniProtKB-KW"/>
</dbReference>
<accession>A0A382M6M3</accession>
<organism evidence="14">
    <name type="scientific">marine metagenome</name>
    <dbReference type="NCBI Taxonomy" id="408172"/>
    <lineage>
        <taxon>unclassified sequences</taxon>
        <taxon>metagenomes</taxon>
        <taxon>ecological metagenomes</taxon>
    </lineage>
</organism>
<evidence type="ECO:0000256" key="10">
    <source>
        <dbReference type="ARBA" id="ARBA00023027"/>
    </source>
</evidence>
<keyword evidence="12" id="KW-0100">Branched-chain amino acid biosynthesis</keyword>
<dbReference type="InterPro" id="IPR024084">
    <property type="entry name" value="IsoPropMal-DH-like_dom"/>
</dbReference>
<dbReference type="FunFam" id="3.40.718.10:FF:000006">
    <property type="entry name" value="3-isopropylmalate dehydrogenase"/>
    <property type="match status" value="1"/>
</dbReference>
<dbReference type="AlphaFoldDB" id="A0A382M6M3"/>
<keyword evidence="6" id="KW-0028">Amino-acid biosynthesis</keyword>
<evidence type="ECO:0000259" key="13">
    <source>
        <dbReference type="SMART" id="SM01329"/>
    </source>
</evidence>
<protein>
    <recommendedName>
        <fullName evidence="4">3-isopropylmalate dehydrogenase</fullName>
        <ecNumber evidence="4">1.1.1.85</ecNumber>
    </recommendedName>
</protein>
<evidence type="ECO:0000256" key="6">
    <source>
        <dbReference type="ARBA" id="ARBA00022605"/>
    </source>
</evidence>
<dbReference type="InterPro" id="IPR019818">
    <property type="entry name" value="IsoCit/isopropylmalate_DH_CS"/>
</dbReference>
<gene>
    <name evidence="14" type="ORF">METZ01_LOCUS296469</name>
</gene>
<dbReference type="PANTHER" id="PTHR42979:SF1">
    <property type="entry name" value="3-ISOPROPYLMALATE DEHYDROGENASE"/>
    <property type="match status" value="1"/>
</dbReference>
<evidence type="ECO:0000256" key="4">
    <source>
        <dbReference type="ARBA" id="ARBA00013101"/>
    </source>
</evidence>
<keyword evidence="8" id="KW-0460">Magnesium</keyword>
<evidence type="ECO:0000256" key="7">
    <source>
        <dbReference type="ARBA" id="ARBA00022723"/>
    </source>
</evidence>
<evidence type="ECO:0000256" key="1">
    <source>
        <dbReference type="ARBA" id="ARBA00001936"/>
    </source>
</evidence>
<dbReference type="SUPFAM" id="SSF53659">
    <property type="entry name" value="Isocitrate/Isopropylmalate dehydrogenase-like"/>
    <property type="match status" value="1"/>
</dbReference>
<comment type="cofactor">
    <cofactor evidence="1">
        <name>Mn(2+)</name>
        <dbReference type="ChEBI" id="CHEBI:29035"/>
    </cofactor>
</comment>
<proteinExistence type="inferred from homology"/>
<feature type="domain" description="Isopropylmalate dehydrogenase-like" evidence="13">
    <location>
        <begin position="4"/>
        <end position="358"/>
    </location>
</feature>
<evidence type="ECO:0000256" key="12">
    <source>
        <dbReference type="ARBA" id="ARBA00023304"/>
    </source>
</evidence>
<keyword evidence="11" id="KW-0464">Manganese</keyword>
<dbReference type="Pfam" id="PF00180">
    <property type="entry name" value="Iso_dh"/>
    <property type="match status" value="1"/>
</dbReference>
<dbReference type="NCBIfam" id="TIGR00169">
    <property type="entry name" value="leuB"/>
    <property type="match status" value="1"/>
</dbReference>
<keyword evidence="9" id="KW-0560">Oxidoreductase</keyword>
<comment type="cofactor">
    <cofactor evidence="2">
        <name>Mg(2+)</name>
        <dbReference type="ChEBI" id="CHEBI:18420"/>
    </cofactor>
</comment>
<dbReference type="PROSITE" id="PS00470">
    <property type="entry name" value="IDH_IMDH"/>
    <property type="match status" value="1"/>
</dbReference>
<dbReference type="GO" id="GO:0000287">
    <property type="term" value="F:magnesium ion binding"/>
    <property type="evidence" value="ECO:0007669"/>
    <property type="project" value="InterPro"/>
</dbReference>
<dbReference type="PANTHER" id="PTHR42979">
    <property type="entry name" value="3-ISOPROPYLMALATE DEHYDROGENASE"/>
    <property type="match status" value="1"/>
</dbReference>
<sequence>VDFQIAVLAGDGIGPEVTDQGAKTLEAVGRVFGHNFRMEYGDVGGISIDNHGTPLLPKVSDLAAEADAVLFGAVGGPKWDDPSAKTRPEDGLLELRTRLGVFANIRPVKVYPWLTDASALKPEILEGVDLVVVRELTGGLYYAEPKGRHETPQGWTAVDTMRYSEGEIERILRVGFELAQGRRHKLTSVDKANVLECSRLWRQTATRLAPEYPDVELEHALVDSCTMHLIQRPAEFDVIVAENTFGDILSDETSVLSGSMGLLPSASLSGVPIAGSRTKGFYEPIHGTAPDIAGQDKANPIGSILSVALLLRYSLGLSEEAVAVEKAVDEVLSAGHRTGDIADAGTASVGTKYLGQRIADSLESSQ</sequence>
<evidence type="ECO:0000256" key="9">
    <source>
        <dbReference type="ARBA" id="ARBA00023002"/>
    </source>
</evidence>